<feature type="compositionally biased region" description="Low complexity" evidence="8">
    <location>
        <begin position="179"/>
        <end position="188"/>
    </location>
</feature>
<feature type="region of interest" description="Disordered" evidence="8">
    <location>
        <begin position="162"/>
        <end position="205"/>
    </location>
</feature>
<dbReference type="SMART" id="SM00356">
    <property type="entry name" value="ZnF_C3H1"/>
    <property type="match status" value="2"/>
</dbReference>
<name>A0A199VY98_ANACO</name>
<feature type="transmembrane region" description="Helical" evidence="9">
    <location>
        <begin position="71"/>
        <end position="91"/>
    </location>
</feature>
<evidence type="ECO:0000313" key="12">
    <source>
        <dbReference type="Proteomes" id="UP000092600"/>
    </source>
</evidence>
<dbReference type="InterPro" id="IPR057444">
    <property type="entry name" value="Znf-CCCH_AtC3H23-like"/>
</dbReference>
<evidence type="ECO:0000256" key="5">
    <source>
        <dbReference type="ARBA" id="ARBA00023125"/>
    </source>
</evidence>
<feature type="compositionally biased region" description="Basic and acidic residues" evidence="8">
    <location>
        <begin position="621"/>
        <end position="634"/>
    </location>
</feature>
<dbReference type="PANTHER" id="PTHR14493">
    <property type="entry name" value="UNKEMPT FAMILY MEMBER"/>
    <property type="match status" value="1"/>
</dbReference>
<dbReference type="GO" id="GO:0010468">
    <property type="term" value="P:regulation of gene expression"/>
    <property type="evidence" value="ECO:0007669"/>
    <property type="project" value="UniProtKB-ARBA"/>
</dbReference>
<dbReference type="AlphaFoldDB" id="A0A199VY98"/>
<organism evidence="11 12">
    <name type="scientific">Ananas comosus</name>
    <name type="common">Pineapple</name>
    <name type="synonym">Ananas ananas</name>
    <dbReference type="NCBI Taxonomy" id="4615"/>
    <lineage>
        <taxon>Eukaryota</taxon>
        <taxon>Viridiplantae</taxon>
        <taxon>Streptophyta</taxon>
        <taxon>Embryophyta</taxon>
        <taxon>Tracheophyta</taxon>
        <taxon>Spermatophyta</taxon>
        <taxon>Magnoliopsida</taxon>
        <taxon>Liliopsida</taxon>
        <taxon>Poales</taxon>
        <taxon>Bromeliaceae</taxon>
        <taxon>Bromelioideae</taxon>
        <taxon>Ananas</taxon>
    </lineage>
</organism>
<feature type="compositionally biased region" description="Low complexity" evidence="8">
    <location>
        <begin position="585"/>
        <end position="595"/>
    </location>
</feature>
<keyword evidence="9" id="KW-0812">Transmembrane</keyword>
<dbReference type="EMBL" id="LSRQ01000532">
    <property type="protein sequence ID" value="OAY82222.1"/>
    <property type="molecule type" value="Genomic_DNA"/>
</dbReference>
<feature type="region of interest" description="Disordered" evidence="8">
    <location>
        <begin position="358"/>
        <end position="384"/>
    </location>
</feature>
<dbReference type="Pfam" id="PF00023">
    <property type="entry name" value="Ank"/>
    <property type="match status" value="1"/>
</dbReference>
<evidence type="ECO:0000256" key="3">
    <source>
        <dbReference type="ARBA" id="ARBA00022771"/>
    </source>
</evidence>
<dbReference type="Pfam" id="PF25512">
    <property type="entry name" value="zf-CCCH_AtC3H23"/>
    <property type="match status" value="1"/>
</dbReference>
<reference evidence="11 12" key="1">
    <citation type="journal article" date="2016" name="DNA Res.">
        <title>The draft genome of MD-2 pineapple using hybrid error correction of long reads.</title>
        <authorList>
            <person name="Redwan R.M."/>
            <person name="Saidin A."/>
            <person name="Kumar S.V."/>
        </authorList>
    </citation>
    <scope>NUCLEOTIDE SEQUENCE [LARGE SCALE GENOMIC DNA]</scope>
    <source>
        <strain evidence="12">cv. MD2</strain>
        <tissue evidence="11">Leaf</tissue>
    </source>
</reference>
<feature type="region of interest" description="Disordered" evidence="8">
    <location>
        <begin position="457"/>
        <end position="497"/>
    </location>
</feature>
<comment type="caution">
    <text evidence="11">The sequence shown here is derived from an EMBL/GenBank/DDBJ whole genome shotgun (WGS) entry which is preliminary data.</text>
</comment>
<evidence type="ECO:0000256" key="9">
    <source>
        <dbReference type="SAM" id="Phobius"/>
    </source>
</evidence>
<dbReference type="GO" id="GO:0008270">
    <property type="term" value="F:zinc ion binding"/>
    <property type="evidence" value="ECO:0007669"/>
    <property type="project" value="UniProtKB-KW"/>
</dbReference>
<feature type="region of interest" description="Disordered" evidence="8">
    <location>
        <begin position="522"/>
        <end position="544"/>
    </location>
</feature>
<keyword evidence="9" id="KW-1133">Transmembrane helix</keyword>
<proteinExistence type="predicted"/>
<dbReference type="SUPFAM" id="SSF48403">
    <property type="entry name" value="Ankyrin repeat"/>
    <property type="match status" value="1"/>
</dbReference>
<evidence type="ECO:0000256" key="4">
    <source>
        <dbReference type="ARBA" id="ARBA00022833"/>
    </source>
</evidence>
<dbReference type="InterPro" id="IPR000571">
    <property type="entry name" value="Znf_CCCH"/>
</dbReference>
<evidence type="ECO:0000313" key="11">
    <source>
        <dbReference type="EMBL" id="OAY82222.1"/>
    </source>
</evidence>
<accession>A0A199VY98</accession>
<dbReference type="PROSITE" id="PS50103">
    <property type="entry name" value="ZF_C3H1"/>
    <property type="match status" value="1"/>
</dbReference>
<dbReference type="InterPro" id="IPR045234">
    <property type="entry name" value="Unkempt-like"/>
</dbReference>
<dbReference type="Pfam" id="PF18044">
    <property type="entry name" value="zf-CCCH_4"/>
    <property type="match status" value="1"/>
</dbReference>
<keyword evidence="1 7" id="KW-0479">Metal-binding</keyword>
<feature type="repeat" description="ANK" evidence="6">
    <location>
        <begin position="102"/>
        <end position="127"/>
    </location>
</feature>
<evidence type="ECO:0000256" key="2">
    <source>
        <dbReference type="ARBA" id="ARBA00022737"/>
    </source>
</evidence>
<feature type="compositionally biased region" description="Low complexity" evidence="8">
    <location>
        <begin position="162"/>
        <end position="171"/>
    </location>
</feature>
<gene>
    <name evidence="11" type="ORF">ACMD2_05732</name>
</gene>
<evidence type="ECO:0000256" key="1">
    <source>
        <dbReference type="ARBA" id="ARBA00022723"/>
    </source>
</evidence>
<keyword evidence="6" id="KW-0040">ANK repeat</keyword>
<keyword evidence="3 7" id="KW-0863">Zinc-finger</keyword>
<dbReference type="PROSITE" id="PS50088">
    <property type="entry name" value="ANK_REPEAT"/>
    <property type="match status" value="1"/>
</dbReference>
<keyword evidence="4 7" id="KW-0862">Zinc</keyword>
<evidence type="ECO:0000256" key="8">
    <source>
        <dbReference type="SAM" id="MobiDB-lite"/>
    </source>
</evidence>
<dbReference type="SMART" id="SM00248">
    <property type="entry name" value="ANK"/>
    <property type="match status" value="2"/>
</dbReference>
<dbReference type="Gene3D" id="3.30.1370.210">
    <property type="match status" value="1"/>
</dbReference>
<sequence length="640" mass="68118">MSESKPSAAAAAADAEGAALLLELAASDDVEGFRRAVEEGGLPLDVAAPWYGRSFSGGGGRMRMGVEQRTPLMIAALYGGAAVLGYILSVAPGEALRSSPSDGATPLHLAASGGSASSPALVRLLLSSYSADPDALDLSGRRPGDLIPRSLPASLNSNPGSPLHLLLLKSPSPSPSPPWSGSASAKPSSSPPTPKKEYPPDLTLPDIKNGIYSTDEFRMYAFKVKPCSRAYSHDWTECPFVHPGENARRRDPRKFLYSCVPCPEFRKGSCRHGDACEYAHGVFESWLHPAQYRTRLCKDETGCARRVCFFAHKPDELRAVNPSLASVSAGLALPSPRSSNDAAAAALILFQQQQQQTLPPSSSSLSSCWPMDQQPMTPPPPPPAALQLPASRLKASLSARDLDFELDLLGLEGYQQKLLDELSSNSIPNPISNSCGSPRTAWPAANMLDPLVLSQMMQQQHNHNHRHQQQQQQQPQLLSGGGFGSNLPSPSPPADHSTMAKAIMNSRASAFAKRSYSFCDRGASSAASPARASPSPPSLLSDWASPGGKLDWGIQGEELSKLRKSASFGFRTNQSPLSAPPPPSATRLSSTGSSSGHDEPDLSWVQSLVKDGPAAPPTRLRQLDAGRDYFHGAEQEQMVA</sequence>
<feature type="zinc finger region" description="C3H1-type" evidence="7">
    <location>
        <begin position="256"/>
        <end position="283"/>
    </location>
</feature>
<dbReference type="InterPro" id="IPR041367">
    <property type="entry name" value="Znf-CCCH_4"/>
</dbReference>
<dbReference type="FunFam" id="3.30.1370.210:FF:000009">
    <property type="entry name" value="Zinc finger CCCH domain-containing protein 66"/>
    <property type="match status" value="1"/>
</dbReference>
<feature type="region of interest" description="Disordered" evidence="8">
    <location>
        <begin position="570"/>
        <end position="640"/>
    </location>
</feature>
<keyword evidence="9" id="KW-0472">Membrane</keyword>
<dbReference type="Proteomes" id="UP000092600">
    <property type="component" value="Unassembled WGS sequence"/>
</dbReference>
<feature type="compositionally biased region" description="Low complexity" evidence="8">
    <location>
        <begin position="358"/>
        <end position="375"/>
    </location>
</feature>
<evidence type="ECO:0000256" key="6">
    <source>
        <dbReference type="PROSITE-ProRule" id="PRU00023"/>
    </source>
</evidence>
<dbReference type="GO" id="GO:0003677">
    <property type="term" value="F:DNA binding"/>
    <property type="evidence" value="ECO:0007669"/>
    <property type="project" value="UniProtKB-KW"/>
</dbReference>
<evidence type="ECO:0000259" key="10">
    <source>
        <dbReference type="PROSITE" id="PS50103"/>
    </source>
</evidence>
<dbReference type="PROSITE" id="PS50297">
    <property type="entry name" value="ANK_REP_REGION"/>
    <property type="match status" value="1"/>
</dbReference>
<dbReference type="Gene3D" id="1.25.40.20">
    <property type="entry name" value="Ankyrin repeat-containing domain"/>
    <property type="match status" value="1"/>
</dbReference>
<dbReference type="InterPro" id="IPR036770">
    <property type="entry name" value="Ankyrin_rpt-contain_sf"/>
</dbReference>
<feature type="domain" description="C3H1-type" evidence="10">
    <location>
        <begin position="256"/>
        <end position="283"/>
    </location>
</feature>
<keyword evidence="5" id="KW-0238">DNA-binding</keyword>
<dbReference type="PANTHER" id="PTHR14493:SF87">
    <property type="entry name" value="ZINC FINGER CCCH DOMAIN-CONTAINING PROTEIN 66"/>
    <property type="match status" value="1"/>
</dbReference>
<evidence type="ECO:0000256" key="7">
    <source>
        <dbReference type="PROSITE-ProRule" id="PRU00723"/>
    </source>
</evidence>
<protein>
    <submittedName>
        <fullName evidence="11">Zinc finger CCCH domain-containing protein 33</fullName>
    </submittedName>
</protein>
<keyword evidence="2" id="KW-0677">Repeat</keyword>
<dbReference type="InterPro" id="IPR002110">
    <property type="entry name" value="Ankyrin_rpt"/>
</dbReference>
<feature type="compositionally biased region" description="Low complexity" evidence="8">
    <location>
        <begin position="523"/>
        <end position="544"/>
    </location>
</feature>